<comment type="caution">
    <text evidence="9">The sequence shown here is derived from an EMBL/GenBank/DDBJ whole genome shotgun (WGS) entry which is preliminary data.</text>
</comment>
<dbReference type="AlphaFoldDB" id="A0A2S6ACK4"/>
<dbReference type="GO" id="GO:0012505">
    <property type="term" value="C:endomembrane system"/>
    <property type="evidence" value="ECO:0007669"/>
    <property type="project" value="UniProtKB-SubCell"/>
</dbReference>
<dbReference type="InterPro" id="IPR004688">
    <property type="entry name" value="Ni/Co_transpt"/>
</dbReference>
<keyword evidence="6 8" id="KW-1133">Transmembrane helix</keyword>
<evidence type="ECO:0000256" key="7">
    <source>
        <dbReference type="ARBA" id="ARBA00023136"/>
    </source>
</evidence>
<sequence>MAVTVAALHVAGWGLLAALVVPGHYAVGNVVFGAGLGVTAYTLGMRHAFDVDHIAAIDNTTRKLVGERRQPLSVGFWFSLGHSTVVFVMVGALALGARALASGVEDDGSGLRRWTGTFGSGVSGTFLLLIGLLNLVSLIGIGRALRRGEGDERDLDSRLHARGALNRVLDPLVRAVRRPGQMYPIGVLFGLGFDTVTEVSLLVLAGGAAADTDLPWYAIVVLPLLFSAGMTLFDSLDGACMNAAYGWACVAPARKIYYNLLVTGLSVAVALLIGVQEIVSVVTGALGITSGPLAWIGGLDLGAMGFVVVALFLATWLLALILWRRGRSPRTAHEGPT</sequence>
<feature type="transmembrane region" description="Helical" evidence="8">
    <location>
        <begin position="295"/>
        <end position="323"/>
    </location>
</feature>
<dbReference type="PANTHER" id="PTHR31611">
    <property type="entry name" value="HIGH-AFFINITY NICKEL TRANSPORT PROTEIN NIC1"/>
    <property type="match status" value="1"/>
</dbReference>
<dbReference type="GO" id="GO:0005886">
    <property type="term" value="C:plasma membrane"/>
    <property type="evidence" value="ECO:0007669"/>
    <property type="project" value="UniProtKB-SubCell"/>
</dbReference>
<dbReference type="Proteomes" id="UP000238356">
    <property type="component" value="Unassembled WGS sequence"/>
</dbReference>
<keyword evidence="10" id="KW-1185">Reference proteome</keyword>
<evidence type="ECO:0000256" key="8">
    <source>
        <dbReference type="RuleBase" id="RU362101"/>
    </source>
</evidence>
<evidence type="ECO:0000313" key="9">
    <source>
        <dbReference type="EMBL" id="PPJ31456.1"/>
    </source>
</evidence>
<accession>A0A2S6ACK4</accession>
<organism evidence="9 10">
    <name type="scientific">Nocardia nova</name>
    <dbReference type="NCBI Taxonomy" id="37330"/>
    <lineage>
        <taxon>Bacteria</taxon>
        <taxon>Bacillati</taxon>
        <taxon>Actinomycetota</taxon>
        <taxon>Actinomycetes</taxon>
        <taxon>Mycobacteriales</taxon>
        <taxon>Nocardiaceae</taxon>
        <taxon>Nocardia</taxon>
    </lineage>
</organism>
<name>A0A2S6ACK4_9NOCA</name>
<keyword evidence="5 8" id="KW-0812">Transmembrane</keyword>
<dbReference type="Pfam" id="PF03824">
    <property type="entry name" value="NicO"/>
    <property type="match status" value="1"/>
</dbReference>
<comment type="subcellular location">
    <subcellularLocation>
        <location evidence="8">Cell membrane</location>
        <topology evidence="8">Multi-pass membrane protein</topology>
    </subcellularLocation>
    <subcellularLocation>
        <location evidence="1">Endomembrane system</location>
        <topology evidence="1">Multi-pass membrane protein</topology>
    </subcellularLocation>
</comment>
<feature type="transmembrane region" description="Helical" evidence="8">
    <location>
        <begin position="117"/>
        <end position="141"/>
    </location>
</feature>
<evidence type="ECO:0000313" key="10">
    <source>
        <dbReference type="Proteomes" id="UP000238356"/>
    </source>
</evidence>
<gene>
    <name evidence="9" type="ORF">C5F51_07155</name>
</gene>
<evidence type="ECO:0000256" key="4">
    <source>
        <dbReference type="ARBA" id="ARBA00022596"/>
    </source>
</evidence>
<dbReference type="EMBL" id="PSZD01000003">
    <property type="protein sequence ID" value="PPJ31456.1"/>
    <property type="molecule type" value="Genomic_DNA"/>
</dbReference>
<evidence type="ECO:0000256" key="3">
    <source>
        <dbReference type="ARBA" id="ARBA00022448"/>
    </source>
</evidence>
<evidence type="ECO:0000256" key="5">
    <source>
        <dbReference type="ARBA" id="ARBA00022692"/>
    </source>
</evidence>
<feature type="transmembrane region" description="Helical" evidence="8">
    <location>
        <begin position="72"/>
        <end position="97"/>
    </location>
</feature>
<evidence type="ECO:0000256" key="6">
    <source>
        <dbReference type="ARBA" id="ARBA00022989"/>
    </source>
</evidence>
<dbReference type="InterPro" id="IPR011541">
    <property type="entry name" value="Ni/Co_transpt_high_affinity"/>
</dbReference>
<feature type="transmembrane region" description="Helical" evidence="8">
    <location>
        <begin position="216"/>
        <end position="236"/>
    </location>
</feature>
<feature type="transmembrane region" description="Helical" evidence="8">
    <location>
        <begin position="187"/>
        <end position="210"/>
    </location>
</feature>
<feature type="transmembrane region" description="Helical" evidence="8">
    <location>
        <begin position="256"/>
        <end position="275"/>
    </location>
</feature>
<dbReference type="GO" id="GO:0015099">
    <property type="term" value="F:nickel cation transmembrane transporter activity"/>
    <property type="evidence" value="ECO:0007669"/>
    <property type="project" value="UniProtKB-UniRule"/>
</dbReference>
<evidence type="ECO:0000256" key="1">
    <source>
        <dbReference type="ARBA" id="ARBA00004127"/>
    </source>
</evidence>
<dbReference type="PANTHER" id="PTHR31611:SF0">
    <property type="entry name" value="HIGH-AFFINITY NICKEL TRANSPORT PROTEIN NIC1"/>
    <property type="match status" value="1"/>
</dbReference>
<keyword evidence="3 8" id="KW-0813">Transport</keyword>
<keyword evidence="7 8" id="KW-0472">Membrane</keyword>
<comment type="similarity">
    <text evidence="2 8">Belongs to the NiCoT transporter (TC 2.A.52) family.</text>
</comment>
<keyword evidence="4" id="KW-0533">Nickel</keyword>
<protein>
    <recommendedName>
        <fullName evidence="8">Nickel/cobalt efflux system</fullName>
    </recommendedName>
</protein>
<proteinExistence type="inferred from homology"/>
<reference evidence="9 10" key="1">
    <citation type="submission" date="2018-02" db="EMBL/GenBank/DDBJ databases">
        <title>8 Nocardia nova and 1 Nocardia cyriacigeorgica strain used for evolution to TMP-SMX.</title>
        <authorList>
            <person name="Mehta H."/>
            <person name="Weng J."/>
            <person name="Shamoo Y."/>
        </authorList>
    </citation>
    <scope>NUCLEOTIDE SEQUENCE [LARGE SCALE GENOMIC DNA]</scope>
    <source>
        <strain evidence="9 10">BAA2227</strain>
    </source>
</reference>
<evidence type="ECO:0000256" key="2">
    <source>
        <dbReference type="ARBA" id="ARBA00010892"/>
    </source>
</evidence>